<dbReference type="AlphaFoldDB" id="A0A1H3NUB5"/>
<dbReference type="GO" id="GO:0004788">
    <property type="term" value="F:thiamine diphosphokinase activity"/>
    <property type="evidence" value="ECO:0007669"/>
    <property type="project" value="UniProtKB-UniRule"/>
</dbReference>
<dbReference type="EC" id="2.7.6.2" evidence="5"/>
<dbReference type="GO" id="GO:0009229">
    <property type="term" value="P:thiamine diphosphate biosynthetic process"/>
    <property type="evidence" value="ECO:0007669"/>
    <property type="project" value="InterPro"/>
</dbReference>
<dbReference type="GO" id="GO:0006772">
    <property type="term" value="P:thiamine metabolic process"/>
    <property type="evidence" value="ECO:0007669"/>
    <property type="project" value="UniProtKB-UniRule"/>
</dbReference>
<keyword evidence="2" id="KW-0547">Nucleotide-binding</keyword>
<dbReference type="GO" id="GO:0030975">
    <property type="term" value="F:thiamine binding"/>
    <property type="evidence" value="ECO:0007669"/>
    <property type="project" value="InterPro"/>
</dbReference>
<dbReference type="InterPro" id="IPR036759">
    <property type="entry name" value="TPK_catalytic_sf"/>
</dbReference>
<dbReference type="GO" id="GO:0016301">
    <property type="term" value="F:kinase activity"/>
    <property type="evidence" value="ECO:0007669"/>
    <property type="project" value="UniProtKB-KW"/>
</dbReference>
<evidence type="ECO:0000256" key="2">
    <source>
        <dbReference type="ARBA" id="ARBA00022741"/>
    </source>
</evidence>
<dbReference type="PANTHER" id="PTHR41299">
    <property type="entry name" value="THIAMINE PYROPHOSPHOKINASE"/>
    <property type="match status" value="1"/>
</dbReference>
<dbReference type="PANTHER" id="PTHR41299:SF1">
    <property type="entry name" value="THIAMINE PYROPHOSPHOKINASE"/>
    <property type="match status" value="1"/>
</dbReference>
<dbReference type="OrthoDB" id="9804377at2"/>
<organism evidence="7 8">
    <name type="scientific">Tindallia californiensis</name>
    <dbReference type="NCBI Taxonomy" id="159292"/>
    <lineage>
        <taxon>Bacteria</taxon>
        <taxon>Bacillati</taxon>
        <taxon>Bacillota</taxon>
        <taxon>Clostridia</taxon>
        <taxon>Peptostreptococcales</taxon>
        <taxon>Tindalliaceae</taxon>
        <taxon>Tindallia</taxon>
    </lineage>
</organism>
<dbReference type="EMBL" id="FNPV01000005">
    <property type="protein sequence ID" value="SDY92452.1"/>
    <property type="molecule type" value="Genomic_DNA"/>
</dbReference>
<evidence type="ECO:0000256" key="5">
    <source>
        <dbReference type="NCBIfam" id="TIGR01378"/>
    </source>
</evidence>
<evidence type="ECO:0000313" key="7">
    <source>
        <dbReference type="EMBL" id="SDY92452.1"/>
    </source>
</evidence>
<accession>A0A1H3NUB5</accession>
<feature type="domain" description="Thiamin pyrophosphokinase thiamin-binding" evidence="6">
    <location>
        <begin position="145"/>
        <end position="205"/>
    </location>
</feature>
<dbReference type="InterPro" id="IPR007373">
    <property type="entry name" value="Thiamin_PyroPKinase_B1-bd"/>
</dbReference>
<keyword evidence="3 7" id="KW-0418">Kinase</keyword>
<evidence type="ECO:0000256" key="4">
    <source>
        <dbReference type="ARBA" id="ARBA00022840"/>
    </source>
</evidence>
<dbReference type="SUPFAM" id="SSF63999">
    <property type="entry name" value="Thiamin pyrophosphokinase, catalytic domain"/>
    <property type="match status" value="1"/>
</dbReference>
<keyword evidence="8" id="KW-1185">Reference proteome</keyword>
<dbReference type="InterPro" id="IPR007371">
    <property type="entry name" value="TPK_catalytic"/>
</dbReference>
<dbReference type="InterPro" id="IPR053149">
    <property type="entry name" value="TPK"/>
</dbReference>
<dbReference type="STRING" id="159292.SAMN05192546_105295"/>
<gene>
    <name evidence="7" type="ORF">SAMN05192546_105295</name>
</gene>
<evidence type="ECO:0000256" key="1">
    <source>
        <dbReference type="ARBA" id="ARBA00022679"/>
    </source>
</evidence>
<dbReference type="RefSeq" id="WP_093313539.1">
    <property type="nucleotide sequence ID" value="NZ_FNPV01000005.1"/>
</dbReference>
<protein>
    <recommendedName>
        <fullName evidence="5">Thiamine diphosphokinase</fullName>
        <ecNumber evidence="5">2.7.6.2</ecNumber>
    </recommendedName>
</protein>
<dbReference type="Gene3D" id="3.40.50.10240">
    <property type="entry name" value="Thiamin pyrophosphokinase, catalytic domain"/>
    <property type="match status" value="1"/>
</dbReference>
<keyword evidence="4" id="KW-0067">ATP-binding</keyword>
<name>A0A1H3NUB5_9FIRM</name>
<dbReference type="SMART" id="SM00983">
    <property type="entry name" value="TPK_B1_binding"/>
    <property type="match status" value="1"/>
</dbReference>
<dbReference type="NCBIfam" id="TIGR01378">
    <property type="entry name" value="thi_PPkinase"/>
    <property type="match status" value="1"/>
</dbReference>
<evidence type="ECO:0000313" key="8">
    <source>
        <dbReference type="Proteomes" id="UP000199230"/>
    </source>
</evidence>
<dbReference type="SUPFAM" id="SSF63862">
    <property type="entry name" value="Thiamin pyrophosphokinase, substrate-binding domain"/>
    <property type="match status" value="1"/>
</dbReference>
<proteinExistence type="predicted"/>
<dbReference type="Proteomes" id="UP000199230">
    <property type="component" value="Unassembled WGS sequence"/>
</dbReference>
<dbReference type="GO" id="GO:0005524">
    <property type="term" value="F:ATP binding"/>
    <property type="evidence" value="ECO:0007669"/>
    <property type="project" value="UniProtKB-KW"/>
</dbReference>
<dbReference type="Pfam" id="PF04265">
    <property type="entry name" value="TPK_B1_binding"/>
    <property type="match status" value="1"/>
</dbReference>
<evidence type="ECO:0000259" key="6">
    <source>
        <dbReference type="SMART" id="SM00983"/>
    </source>
</evidence>
<dbReference type="CDD" id="cd07995">
    <property type="entry name" value="TPK"/>
    <property type="match status" value="1"/>
</dbReference>
<sequence length="214" mass="24056">MKVLIVTNGEIYSLSYLREIAPQYNYIICVDGAARYLHEIYCVPDLMVGDMDSVNDKDLDWIRMQNISVKKYDVSKDYTDTEIAIDAAINLKAERITVLGGIGNRIDHSVSNIFLLKKIADSGILGEIIDEHFEIQYLYKNSELHWQIGETVSFIPLNEGPGIISLEGFEYPLVDKPVSQGTSLCVSNVVKKSIQKVKIKDATLLAIRNKQISV</sequence>
<keyword evidence="1" id="KW-0808">Transferase</keyword>
<dbReference type="InterPro" id="IPR036371">
    <property type="entry name" value="TPK_B1-bd_sf"/>
</dbReference>
<dbReference type="InterPro" id="IPR006282">
    <property type="entry name" value="Thi_PPkinase"/>
</dbReference>
<dbReference type="Pfam" id="PF04263">
    <property type="entry name" value="TPK_catalytic"/>
    <property type="match status" value="1"/>
</dbReference>
<reference evidence="7 8" key="1">
    <citation type="submission" date="2016-10" db="EMBL/GenBank/DDBJ databases">
        <authorList>
            <person name="de Groot N.N."/>
        </authorList>
    </citation>
    <scope>NUCLEOTIDE SEQUENCE [LARGE SCALE GENOMIC DNA]</scope>
    <source>
        <strain evidence="7 8">APO</strain>
    </source>
</reference>
<evidence type="ECO:0000256" key="3">
    <source>
        <dbReference type="ARBA" id="ARBA00022777"/>
    </source>
</evidence>